<evidence type="ECO:0000256" key="1">
    <source>
        <dbReference type="ARBA" id="ARBA00022649"/>
    </source>
</evidence>
<comment type="caution">
    <text evidence="7">The sequence shown here is derived from an EMBL/GenBank/DDBJ whole genome shotgun (WGS) entry which is preliminary data.</text>
</comment>
<keyword evidence="3" id="KW-0479">Metal-binding</keyword>
<feature type="domain" description="PIN" evidence="6">
    <location>
        <begin position="4"/>
        <end position="116"/>
    </location>
</feature>
<evidence type="ECO:0000256" key="3">
    <source>
        <dbReference type="ARBA" id="ARBA00022723"/>
    </source>
</evidence>
<accession>A0ABV8L6G9</accession>
<evidence type="ECO:0000256" key="5">
    <source>
        <dbReference type="ARBA" id="ARBA00022842"/>
    </source>
</evidence>
<dbReference type="SUPFAM" id="SSF88723">
    <property type="entry name" value="PIN domain-like"/>
    <property type="match status" value="1"/>
</dbReference>
<evidence type="ECO:0000313" key="7">
    <source>
        <dbReference type="EMBL" id="MFC4126331.1"/>
    </source>
</evidence>
<sequence>MFAVLLDTCVLWPSLQRDFLLSLAVEGLYRPMWSDRILVELEIGERAKLIARGDDEVDATNRAHRLVSVLATRFDDALVRNWEPHEGTFGLPDPNDEHVVAAAVVGGAGAIVTNNLRDFPHDRVSDCLVVRTAAQFAADTVSVSPDAAVLALRTMLGRSDRAIAADPAEPGLPVGRVVWQFGQRRAGMTSRSKSSMPEVS</sequence>
<keyword evidence="8" id="KW-1185">Reference proteome</keyword>
<dbReference type="Proteomes" id="UP001595767">
    <property type="component" value="Unassembled WGS sequence"/>
</dbReference>
<evidence type="ECO:0000256" key="2">
    <source>
        <dbReference type="ARBA" id="ARBA00022722"/>
    </source>
</evidence>
<gene>
    <name evidence="7" type="ORF">ACFOW8_15450</name>
</gene>
<evidence type="ECO:0000256" key="4">
    <source>
        <dbReference type="ARBA" id="ARBA00022801"/>
    </source>
</evidence>
<dbReference type="InterPro" id="IPR002716">
    <property type="entry name" value="PIN_dom"/>
</dbReference>
<reference evidence="8" key="1">
    <citation type="journal article" date="2019" name="Int. J. Syst. Evol. Microbiol.">
        <title>The Global Catalogue of Microorganisms (GCM) 10K type strain sequencing project: providing services to taxonomists for standard genome sequencing and annotation.</title>
        <authorList>
            <consortium name="The Broad Institute Genomics Platform"/>
            <consortium name="The Broad Institute Genome Sequencing Center for Infectious Disease"/>
            <person name="Wu L."/>
            <person name="Ma J."/>
        </authorList>
    </citation>
    <scope>NUCLEOTIDE SEQUENCE [LARGE SCALE GENOMIC DNA]</scope>
    <source>
        <strain evidence="8">CGMCC 4.7204</strain>
    </source>
</reference>
<keyword evidence="4" id="KW-0378">Hydrolase</keyword>
<dbReference type="Pfam" id="PF13470">
    <property type="entry name" value="PIN_3"/>
    <property type="match status" value="1"/>
</dbReference>
<name>A0ABV8L6G9_9NOCA</name>
<organism evidence="7 8">
    <name type="scientific">Nocardia rhizosphaerae</name>
    <dbReference type="NCBI Taxonomy" id="1691571"/>
    <lineage>
        <taxon>Bacteria</taxon>
        <taxon>Bacillati</taxon>
        <taxon>Actinomycetota</taxon>
        <taxon>Actinomycetes</taxon>
        <taxon>Mycobacteriales</taxon>
        <taxon>Nocardiaceae</taxon>
        <taxon>Nocardia</taxon>
    </lineage>
</organism>
<keyword evidence="5" id="KW-0460">Magnesium</keyword>
<protein>
    <submittedName>
        <fullName evidence="7">PIN domain-containing protein</fullName>
    </submittedName>
</protein>
<evidence type="ECO:0000259" key="6">
    <source>
        <dbReference type="Pfam" id="PF13470"/>
    </source>
</evidence>
<dbReference type="EMBL" id="JBHSBA010000007">
    <property type="protein sequence ID" value="MFC4126331.1"/>
    <property type="molecule type" value="Genomic_DNA"/>
</dbReference>
<dbReference type="InterPro" id="IPR029060">
    <property type="entry name" value="PIN-like_dom_sf"/>
</dbReference>
<keyword evidence="1" id="KW-1277">Toxin-antitoxin system</keyword>
<proteinExistence type="predicted"/>
<evidence type="ECO:0000313" key="8">
    <source>
        <dbReference type="Proteomes" id="UP001595767"/>
    </source>
</evidence>
<dbReference type="RefSeq" id="WP_378551314.1">
    <property type="nucleotide sequence ID" value="NZ_JBHSBA010000007.1"/>
</dbReference>
<keyword evidence="2" id="KW-0540">Nuclease</keyword>